<dbReference type="Proteomes" id="UP001642484">
    <property type="component" value="Unassembled WGS sequence"/>
</dbReference>
<evidence type="ECO:0000313" key="2">
    <source>
        <dbReference type="Proteomes" id="UP001642484"/>
    </source>
</evidence>
<proteinExistence type="predicted"/>
<keyword evidence="2" id="KW-1185">Reference proteome</keyword>
<sequence length="114" mass="12473">MTRATSFEDLTWANNDYVKKVQLLPAACRKPVSSRPDFVSPALCPCPLVPPQFVPESVALGSLVVLVRVSAVAKRSMVDTFLWKFFNTVKGMGMACLLSAMNCLPNMPTSLLHT</sequence>
<comment type="caution">
    <text evidence="1">The sequence shown here is derived from an EMBL/GenBank/DDBJ whole genome shotgun (WGS) entry which is preliminary data.</text>
</comment>
<evidence type="ECO:0000313" key="1">
    <source>
        <dbReference type="EMBL" id="CAK9016082.1"/>
    </source>
</evidence>
<dbReference type="EMBL" id="CAXAMN010006002">
    <property type="protein sequence ID" value="CAK9016082.1"/>
    <property type="molecule type" value="Genomic_DNA"/>
</dbReference>
<protein>
    <submittedName>
        <fullName evidence="1">Uncharacterized protein</fullName>
    </submittedName>
</protein>
<accession>A0ABP0JNV7</accession>
<reference evidence="1 2" key="1">
    <citation type="submission" date="2024-02" db="EMBL/GenBank/DDBJ databases">
        <authorList>
            <person name="Chen Y."/>
            <person name="Shah S."/>
            <person name="Dougan E. K."/>
            <person name="Thang M."/>
            <person name="Chan C."/>
        </authorList>
    </citation>
    <scope>NUCLEOTIDE SEQUENCE [LARGE SCALE GENOMIC DNA]</scope>
</reference>
<organism evidence="1 2">
    <name type="scientific">Durusdinium trenchii</name>
    <dbReference type="NCBI Taxonomy" id="1381693"/>
    <lineage>
        <taxon>Eukaryota</taxon>
        <taxon>Sar</taxon>
        <taxon>Alveolata</taxon>
        <taxon>Dinophyceae</taxon>
        <taxon>Suessiales</taxon>
        <taxon>Symbiodiniaceae</taxon>
        <taxon>Durusdinium</taxon>
    </lineage>
</organism>
<gene>
    <name evidence="1" type="ORF">CCMP2556_LOCUS12345</name>
</gene>
<name>A0ABP0JNV7_9DINO</name>